<feature type="domain" description="Type II methyltransferase M.TaqI-like" evidence="7">
    <location>
        <begin position="303"/>
        <end position="484"/>
    </location>
</feature>
<gene>
    <name evidence="9" type="primary">pglX</name>
    <name evidence="9" type="ORF">O4U47_19130</name>
</gene>
<keyword evidence="10" id="KW-1185">Reference proteome</keyword>
<protein>
    <recommendedName>
        <fullName evidence="1">site-specific DNA-methyltransferase (adenine-specific)</fullName>
        <ecNumber evidence="1">2.1.1.72</ecNumber>
    </recommendedName>
</protein>
<organism evidence="9 10">
    <name type="scientific">Nocardiopsis suaedae</name>
    <dbReference type="NCBI Taxonomy" id="3018444"/>
    <lineage>
        <taxon>Bacteria</taxon>
        <taxon>Bacillati</taxon>
        <taxon>Actinomycetota</taxon>
        <taxon>Actinomycetes</taxon>
        <taxon>Streptosporangiales</taxon>
        <taxon>Nocardiopsidaceae</taxon>
        <taxon>Nocardiopsis</taxon>
    </lineage>
</organism>
<keyword evidence="4" id="KW-0949">S-adenosyl-L-methionine</keyword>
<dbReference type="PANTHER" id="PTHR33841:SF1">
    <property type="entry name" value="DNA METHYLTRANSFERASE A"/>
    <property type="match status" value="1"/>
</dbReference>
<dbReference type="Proteomes" id="UP001165685">
    <property type="component" value="Unassembled WGS sequence"/>
</dbReference>
<dbReference type="InterPro" id="IPR002052">
    <property type="entry name" value="DNA_methylase_N6_adenine_CS"/>
</dbReference>
<evidence type="ECO:0000256" key="1">
    <source>
        <dbReference type="ARBA" id="ARBA00011900"/>
    </source>
</evidence>
<accession>A0ABT4TQI2</accession>
<dbReference type="InterPro" id="IPR054277">
    <property type="entry name" value="DUF7008"/>
</dbReference>
<dbReference type="GO" id="GO:0009007">
    <property type="term" value="F:site-specific DNA-methyltransferase (adenine-specific) activity"/>
    <property type="evidence" value="ECO:0007669"/>
    <property type="project" value="UniProtKB-EC"/>
</dbReference>
<evidence type="ECO:0000256" key="6">
    <source>
        <dbReference type="SAM" id="MobiDB-lite"/>
    </source>
</evidence>
<evidence type="ECO:0000256" key="4">
    <source>
        <dbReference type="ARBA" id="ARBA00022691"/>
    </source>
</evidence>
<dbReference type="PROSITE" id="PS00092">
    <property type="entry name" value="N6_MTASE"/>
    <property type="match status" value="1"/>
</dbReference>
<comment type="caution">
    <text evidence="9">The sequence shown here is derived from an EMBL/GenBank/DDBJ whole genome shotgun (WGS) entry which is preliminary data.</text>
</comment>
<dbReference type="GO" id="GO:0032259">
    <property type="term" value="P:methylation"/>
    <property type="evidence" value="ECO:0007669"/>
    <property type="project" value="UniProtKB-KW"/>
</dbReference>
<keyword evidence="2 9" id="KW-0489">Methyltransferase</keyword>
<dbReference type="Pfam" id="PF22654">
    <property type="entry name" value="DUF7008"/>
    <property type="match status" value="1"/>
</dbReference>
<evidence type="ECO:0000256" key="5">
    <source>
        <dbReference type="ARBA" id="ARBA00047942"/>
    </source>
</evidence>
<dbReference type="InterPro" id="IPR029063">
    <property type="entry name" value="SAM-dependent_MTases_sf"/>
</dbReference>
<reference evidence="9" key="1">
    <citation type="submission" date="2023-01" db="EMBL/GenBank/DDBJ databases">
        <title>Draft genome sequence of Nocardiopsis sp. LSu2-4 isolated from halophytes.</title>
        <authorList>
            <person name="Duangmal K."/>
            <person name="Chantavorakit T."/>
        </authorList>
    </citation>
    <scope>NUCLEOTIDE SEQUENCE</scope>
    <source>
        <strain evidence="9">LSu2-4</strain>
    </source>
</reference>
<evidence type="ECO:0000259" key="8">
    <source>
        <dbReference type="Pfam" id="PF22654"/>
    </source>
</evidence>
<feature type="domain" description="DUF7008" evidence="8">
    <location>
        <begin position="847"/>
        <end position="1230"/>
    </location>
</feature>
<comment type="catalytic activity">
    <reaction evidence="5">
        <text>a 2'-deoxyadenosine in DNA + S-adenosyl-L-methionine = an N(6)-methyl-2'-deoxyadenosine in DNA + S-adenosyl-L-homocysteine + H(+)</text>
        <dbReference type="Rhea" id="RHEA:15197"/>
        <dbReference type="Rhea" id="RHEA-COMP:12418"/>
        <dbReference type="Rhea" id="RHEA-COMP:12419"/>
        <dbReference type="ChEBI" id="CHEBI:15378"/>
        <dbReference type="ChEBI" id="CHEBI:57856"/>
        <dbReference type="ChEBI" id="CHEBI:59789"/>
        <dbReference type="ChEBI" id="CHEBI:90615"/>
        <dbReference type="ChEBI" id="CHEBI:90616"/>
        <dbReference type="EC" id="2.1.1.72"/>
    </reaction>
</comment>
<feature type="region of interest" description="Disordered" evidence="6">
    <location>
        <begin position="1185"/>
        <end position="1232"/>
    </location>
</feature>
<dbReference type="NCBIfam" id="NF033451">
    <property type="entry name" value="BREX_2_MTaseX"/>
    <property type="match status" value="1"/>
</dbReference>
<dbReference type="EMBL" id="JAQFWP010000038">
    <property type="protein sequence ID" value="MDA2806631.1"/>
    <property type="molecule type" value="Genomic_DNA"/>
</dbReference>
<evidence type="ECO:0000256" key="2">
    <source>
        <dbReference type="ARBA" id="ARBA00022603"/>
    </source>
</evidence>
<dbReference type="Pfam" id="PF07669">
    <property type="entry name" value="Eco57I"/>
    <property type="match status" value="1"/>
</dbReference>
<dbReference type="Gene3D" id="3.40.50.150">
    <property type="entry name" value="Vaccinia Virus protein VP39"/>
    <property type="match status" value="1"/>
</dbReference>
<evidence type="ECO:0000313" key="10">
    <source>
        <dbReference type="Proteomes" id="UP001165685"/>
    </source>
</evidence>
<dbReference type="PANTHER" id="PTHR33841">
    <property type="entry name" value="DNA METHYLTRANSFERASE YEEA-RELATED"/>
    <property type="match status" value="1"/>
</dbReference>
<evidence type="ECO:0000256" key="3">
    <source>
        <dbReference type="ARBA" id="ARBA00022679"/>
    </source>
</evidence>
<dbReference type="InterPro" id="IPR011639">
    <property type="entry name" value="MethylTrfase_TaqI-like_dom"/>
</dbReference>
<dbReference type="RefSeq" id="WP_270679267.1">
    <property type="nucleotide sequence ID" value="NZ_JAQFWP010000038.1"/>
</dbReference>
<proteinExistence type="predicted"/>
<feature type="compositionally biased region" description="Basic and acidic residues" evidence="6">
    <location>
        <begin position="1200"/>
        <end position="1218"/>
    </location>
</feature>
<feature type="region of interest" description="Disordered" evidence="6">
    <location>
        <begin position="22"/>
        <end position="42"/>
    </location>
</feature>
<dbReference type="SUPFAM" id="SSF53335">
    <property type="entry name" value="S-adenosyl-L-methionine-dependent methyltransferases"/>
    <property type="match status" value="1"/>
</dbReference>
<evidence type="ECO:0000313" key="9">
    <source>
        <dbReference type="EMBL" id="MDA2806631.1"/>
    </source>
</evidence>
<dbReference type="EC" id="2.1.1.72" evidence="1"/>
<dbReference type="PRINTS" id="PR00507">
    <property type="entry name" value="N12N6MTFRASE"/>
</dbReference>
<name>A0ABT4TQI2_9ACTN</name>
<dbReference type="InterPro" id="IPR050953">
    <property type="entry name" value="N4_N6_ade-DNA_methylase"/>
</dbReference>
<keyword evidence="3 9" id="KW-0808">Transferase</keyword>
<sequence>MVDHALLLKDLQGQVKLLEQDLRERSEDPTAIAGTGPDGTPETFAEALDREYQRARKAERTDATYGAWRDDQVTQAAVAWVLATVFVRFCEDNELLEYPFIAGPRDGDDRYAQAMEFRDAWILEGRRENPDAPERTDRDWLEHAFAEMSVSSVMAGLFSREYNPMWKITPSHQAAQALIDFWRTVGDDGHLVHDFRDPEWNTRFLGDLYQDLSEATRKKYALLQTPEFVEEFILDYTLEPAVEEFGLDGKRIYQEDDQGFRLIDPTCGSGHFLLGAFHRLLEKWREAEPGASDWDLISRALKSVHGVDKNPYAVAIARFRLMVAAMKEGEIYRLSESNPEWPIVVAAGDSLIHGSGEQEELFPERNAHHYETEDVYPYIDQFQLLGVGSYHSVVGNPPYVTVKDKKEKEFYKSRYESCSGAYALSAPFSERFFNLAVRGTGERGGAGYVGKITANSFMKREFGKKLIEQFFRNRVRLTHIIDTSGAYIPGHGTPTVIIIGRNMTASHKAKIRAIMGISGEPQEPENPAEGLVWNAICNQVDNPGSESDWISCSDFSWMSFNSHPWSLSGGRASALMEVITGEREVLGAKVENIGFCAVTRLDDAYMLGEEVLRRMGVSENNMRSLVAGDDVRDWSVNDGMGGIFPYSAGTLAPEIDSSTEKILWAYRQLLRDRRALSGNQEEQGLEWYEYSSFNRIRYDSMNLISFAFVSTHNHFALRKGSEVFIRSAPVMMLPHKVSREECMDLLSALNSSVGCFWLKQVCHDKGSQSGTGGFMHDEWERFYEFTASKLKNFPLPVKTAQSIASELDTLARQISVHDPRILVKKTKPSDEVFGYAESQHTSIRQRMIALQEELDWLNYGSYGVLVSEGDLDGVVSKTEQMPGVKPGERAFEIILARKMFRGEASSVWFARHGADLVTEIPNHWPDSYKRVIEKRIEVIESNDLIRLLERPEYKRRWKEGEWNKKLQEAIGAWILEKCEDRNVWFYVDDFNEERPSLFSLRALCNRVRDFFPEVVDVAALYDPEKDFFSVVSDIITAEHVPYLSALRYKESGLRKRADWEHVWHLQVEEDRLNSNLEDGGEEHRLDTPLPPKYTSADFRQSSFWRNRGKLDVPKERFISYEGAETDEDPTLILGWAGWNHAEQADALASLAFERIEQGWRDDAEKMTPLLAGIAELLPWVRQWHSEPDETGESPADIVEEDLKQLREETGITDSDMKNWRPTASGRGKRKNK</sequence>
<evidence type="ECO:0000259" key="7">
    <source>
        <dbReference type="Pfam" id="PF07669"/>
    </source>
</evidence>